<dbReference type="PANTHER" id="PTHR23303">
    <property type="entry name" value="CARBOXYPEPTIDASE REGULATORY REGION-CONTAINING"/>
    <property type="match status" value="1"/>
</dbReference>
<organism evidence="10 11">
    <name type="scientific">Thiothrix eikelboomii</name>
    <dbReference type="NCBI Taxonomy" id="92487"/>
    <lineage>
        <taxon>Bacteria</taxon>
        <taxon>Pseudomonadati</taxon>
        <taxon>Pseudomonadota</taxon>
        <taxon>Gammaproteobacteria</taxon>
        <taxon>Thiotrichales</taxon>
        <taxon>Thiotrichaceae</taxon>
        <taxon>Thiothrix</taxon>
    </lineage>
</organism>
<feature type="domain" description="SD-repeat containing protein B" evidence="7">
    <location>
        <begin position="700"/>
        <end position="809"/>
    </location>
</feature>
<evidence type="ECO:0000256" key="6">
    <source>
        <dbReference type="SAM" id="SignalP"/>
    </source>
</evidence>
<dbReference type="EMBL" id="FUYB01000010">
    <property type="protein sequence ID" value="SKA82450.1"/>
    <property type="molecule type" value="Genomic_DNA"/>
</dbReference>
<feature type="domain" description="SD-repeat containing protein B" evidence="7">
    <location>
        <begin position="393"/>
        <end position="498"/>
    </location>
</feature>
<gene>
    <name evidence="10" type="ORF">SAMN02745130_02295</name>
</gene>
<feature type="transmembrane region" description="Helical" evidence="5">
    <location>
        <begin position="980"/>
        <end position="998"/>
    </location>
</feature>
<feature type="domain" description="SD-repeat containing protein B" evidence="7">
    <location>
        <begin position="559"/>
        <end position="654"/>
    </location>
</feature>
<feature type="chain" id="PRO_5012866013" evidence="6">
    <location>
        <begin position="26"/>
        <end position="1003"/>
    </location>
</feature>
<evidence type="ECO:0000256" key="5">
    <source>
        <dbReference type="SAM" id="Phobius"/>
    </source>
</evidence>
<dbReference type="Pfam" id="PF17210">
    <property type="entry name" value="SdrD_B"/>
    <property type="match status" value="5"/>
</dbReference>
<feature type="signal peptide" evidence="6">
    <location>
        <begin position="1"/>
        <end position="25"/>
    </location>
</feature>
<feature type="region of interest" description="Disordered" evidence="4">
    <location>
        <begin position="912"/>
        <end position="936"/>
    </location>
</feature>
<dbReference type="Pfam" id="PF18203">
    <property type="entry name" value="IPTL-CTERM"/>
    <property type="match status" value="1"/>
</dbReference>
<dbReference type="InterPro" id="IPR013783">
    <property type="entry name" value="Ig-like_fold"/>
</dbReference>
<dbReference type="STRING" id="92487.SAMN02745130_02295"/>
<evidence type="ECO:0000259" key="7">
    <source>
        <dbReference type="Pfam" id="PF17210"/>
    </source>
</evidence>
<name>A0A1T4WYL9_9GAMM</name>
<dbReference type="AlphaFoldDB" id="A0A1T4WYL9"/>
<evidence type="ECO:0000313" key="11">
    <source>
        <dbReference type="Proteomes" id="UP000190460"/>
    </source>
</evidence>
<feature type="domain" description="SD-repeat containing protein B" evidence="7">
    <location>
        <begin position="251"/>
        <end position="352"/>
    </location>
</feature>
<dbReference type="GO" id="GO:0005576">
    <property type="term" value="C:extracellular region"/>
    <property type="evidence" value="ECO:0007669"/>
    <property type="project" value="UniProtKB-SubCell"/>
</dbReference>
<keyword evidence="5" id="KW-1133">Transmembrane helix</keyword>
<dbReference type="InterPro" id="IPR051417">
    <property type="entry name" value="SDr/BOS_complex"/>
</dbReference>
<evidence type="ECO:0000256" key="1">
    <source>
        <dbReference type="ARBA" id="ARBA00004613"/>
    </source>
</evidence>
<feature type="compositionally biased region" description="Low complexity" evidence="4">
    <location>
        <begin position="915"/>
        <end position="929"/>
    </location>
</feature>
<keyword evidence="3 6" id="KW-0732">Signal</keyword>
<dbReference type="NCBIfam" id="TIGR04174">
    <property type="entry name" value="IPTL_CTERM"/>
    <property type="match status" value="1"/>
</dbReference>
<keyword evidence="11" id="KW-1185">Reference proteome</keyword>
<comment type="subcellular location">
    <subcellularLocation>
        <location evidence="1">Secreted</location>
    </subcellularLocation>
</comment>
<sequence>MMKITKLPLSISMLSLLAVLSSVQASETITNCTQVIKADGTDIDSTPGNRASGLPVEDDESCIKLLVPFDYGDAPDPLYPSLTASNGARHQLGTGVFLGSCVDSDPGFMADGGALVGMATKDDDSKGTPSYGNCTTPDDEDGVTFDTLALGATGVALDVVASNACKLNAWLDWNGDGSWTGPAEQILTNTPLLAGVNKLSIDVPSFAMEGASYARFRCSSLGGDGITGEAADGEVEDYQVTISKRPQTPMSLGSFIWLDANEDGQQSKGEFGLVGAVVSLLKADGTVARDLDNVVVGTQTIGATGAYTFTNLPEGDYILKVAPPAGYLVSSGGVDANTDANDKDNNCVANNSGAETLPISLTAGSEPTTDGDDANGNMTLDCGFYQSKQPLHSLGNQVWVDDGAGVAAYANNGKRDQGEAAIMNGVQVELRDDKGVVLETATTQDGYYLFSGLAVGNYQVCLSAANFTAKSLLLGYTASTGGNEQDANLNVDNNDNGTDMINMGLCSSLISLTADEPTQESPTVNGVAGEDGAGTADERSNLTIDFGVLPPKVAASAVNVGDSIWMDGDGDGIRDPDELGLAGATVTLLTASGVAAQDLDGKTVPAQITTADGKYQFTHLPAGDYQITVQQPAGYYLSLGGLDVDEDTHNSDSNCILDQQGLAKTPIFSLAEGTEPDLLIDGDGSNGNLTADCGFYPTLTLGDLIWEDKNADGVQDAGEGGVSGAIVTLTAADGISTVYDATGKAVTSVTTGADGKYQFTHLIPGSYGIHVQPSLGYQLSPGGADPDNNNSNTDSNCKAVDDGFQTLSFKLMSLEGKSGLVNHTVDCGFYRSVGLGSRLWVDLDGDGKQEAGEPGIPKATVSLVGLDGKPVTDIYGKTVGSQTTGSNGEYFFGNLREGDYVLRVTPPVGYNLTQGGSDPNDNVNNDSNGITKTDGSVGSLPIKLTWGGEPTNDGDNDPSTNLTVGFGFLPSEGNLQIPTLSQWGLGLLSMLLTGLAFWRRRKV</sequence>
<dbReference type="InterPro" id="IPR045474">
    <property type="entry name" value="GEVED"/>
</dbReference>
<evidence type="ECO:0000256" key="4">
    <source>
        <dbReference type="SAM" id="MobiDB-lite"/>
    </source>
</evidence>
<reference evidence="10 11" key="1">
    <citation type="submission" date="2017-02" db="EMBL/GenBank/DDBJ databases">
        <authorList>
            <person name="Peterson S.W."/>
        </authorList>
    </citation>
    <scope>NUCLEOTIDE SEQUENCE [LARGE SCALE GENOMIC DNA]</scope>
    <source>
        <strain evidence="10 11">ATCC 49788</strain>
    </source>
</reference>
<proteinExistence type="predicted"/>
<dbReference type="InterPro" id="IPR026442">
    <property type="entry name" value="IPTL_CTERM"/>
</dbReference>
<feature type="domain" description="IPTL-CTERM protein sorting" evidence="8">
    <location>
        <begin position="977"/>
        <end position="1001"/>
    </location>
</feature>
<evidence type="ECO:0000313" key="10">
    <source>
        <dbReference type="EMBL" id="SKA82450.1"/>
    </source>
</evidence>
<dbReference type="InterPro" id="IPR033764">
    <property type="entry name" value="Sdr_B"/>
</dbReference>
<keyword evidence="5" id="KW-0472">Membrane</keyword>
<protein>
    <submittedName>
        <fullName evidence="10">IPTL-CTERM protein sorting domain-containing protein</fullName>
    </submittedName>
</protein>
<evidence type="ECO:0000259" key="8">
    <source>
        <dbReference type="Pfam" id="PF18203"/>
    </source>
</evidence>
<dbReference type="Proteomes" id="UP000190460">
    <property type="component" value="Unassembled WGS sequence"/>
</dbReference>
<dbReference type="SUPFAM" id="SSF117074">
    <property type="entry name" value="Hypothetical protein PA1324"/>
    <property type="match status" value="5"/>
</dbReference>
<feature type="domain" description="GEVED" evidence="9">
    <location>
        <begin position="167"/>
        <end position="241"/>
    </location>
</feature>
<evidence type="ECO:0000256" key="3">
    <source>
        <dbReference type="ARBA" id="ARBA00022729"/>
    </source>
</evidence>
<feature type="domain" description="SD-repeat containing protein B" evidence="7">
    <location>
        <begin position="835"/>
        <end position="933"/>
    </location>
</feature>
<evidence type="ECO:0000256" key="2">
    <source>
        <dbReference type="ARBA" id="ARBA00022525"/>
    </source>
</evidence>
<keyword evidence="5" id="KW-0812">Transmembrane</keyword>
<evidence type="ECO:0000259" key="9">
    <source>
        <dbReference type="Pfam" id="PF20009"/>
    </source>
</evidence>
<dbReference type="Gene3D" id="2.60.40.10">
    <property type="entry name" value="Immunoglobulins"/>
    <property type="match status" value="5"/>
</dbReference>
<keyword evidence="2" id="KW-0964">Secreted</keyword>
<dbReference type="Pfam" id="PF20009">
    <property type="entry name" value="GEVED"/>
    <property type="match status" value="1"/>
</dbReference>
<accession>A0A1T4WYL9</accession>